<protein>
    <submittedName>
        <fullName evidence="1">Uncharacterized protein</fullName>
    </submittedName>
</protein>
<proteinExistence type="predicted"/>
<name>E1ZAA3_CHLVA</name>
<dbReference type="GeneID" id="17356706"/>
<dbReference type="InParanoid" id="E1ZAA3"/>
<dbReference type="Proteomes" id="UP000008141">
    <property type="component" value="Unassembled WGS sequence"/>
</dbReference>
<dbReference type="RefSeq" id="XP_005849329.1">
    <property type="nucleotide sequence ID" value="XM_005849267.1"/>
</dbReference>
<evidence type="ECO:0000313" key="2">
    <source>
        <dbReference type="Proteomes" id="UP000008141"/>
    </source>
</evidence>
<gene>
    <name evidence="1" type="ORF">CHLNCDRAFT_143708</name>
</gene>
<evidence type="ECO:0000313" key="1">
    <source>
        <dbReference type="EMBL" id="EFN57227.1"/>
    </source>
</evidence>
<reference evidence="1 2" key="1">
    <citation type="journal article" date="2010" name="Plant Cell">
        <title>The Chlorella variabilis NC64A genome reveals adaptation to photosymbiosis, coevolution with viruses, and cryptic sex.</title>
        <authorList>
            <person name="Blanc G."/>
            <person name="Duncan G."/>
            <person name="Agarkova I."/>
            <person name="Borodovsky M."/>
            <person name="Gurnon J."/>
            <person name="Kuo A."/>
            <person name="Lindquist E."/>
            <person name="Lucas S."/>
            <person name="Pangilinan J."/>
            <person name="Polle J."/>
            <person name="Salamov A."/>
            <person name="Terry A."/>
            <person name="Yamada T."/>
            <person name="Dunigan D.D."/>
            <person name="Grigoriev I.V."/>
            <person name="Claverie J.M."/>
            <person name="Van Etten J.L."/>
        </authorList>
    </citation>
    <scope>NUCLEOTIDE SEQUENCE [LARGE SCALE GENOMIC DNA]</scope>
    <source>
        <strain evidence="1 2">NC64A</strain>
    </source>
</reference>
<accession>E1ZAA3</accession>
<dbReference type="InterPro" id="IPR009030">
    <property type="entry name" value="Growth_fac_rcpt_cys_sf"/>
</dbReference>
<dbReference type="KEGG" id="cvr:CHLNCDRAFT_143708"/>
<dbReference type="EMBL" id="GL433840">
    <property type="protein sequence ID" value="EFN57227.1"/>
    <property type="molecule type" value="Genomic_DNA"/>
</dbReference>
<dbReference type="SUPFAM" id="SSF57184">
    <property type="entry name" value="Growth factor receptor domain"/>
    <property type="match status" value="1"/>
</dbReference>
<keyword evidence="2" id="KW-1185">Reference proteome</keyword>
<sequence>MQGASVETAAEPKCSSGCLTCDAKDGSCTSCPAKFGLNSATPKRCVPCSSAACIDCDADYRRCVRCAFGLYRYLAPNGTCQFCTAFGGPCDRELGCNSDGSCKACAWDAFGVR</sequence>
<dbReference type="AlphaFoldDB" id="E1ZAA3"/>
<organism evidence="2">
    <name type="scientific">Chlorella variabilis</name>
    <name type="common">Green alga</name>
    <dbReference type="NCBI Taxonomy" id="554065"/>
    <lineage>
        <taxon>Eukaryota</taxon>
        <taxon>Viridiplantae</taxon>
        <taxon>Chlorophyta</taxon>
        <taxon>core chlorophytes</taxon>
        <taxon>Trebouxiophyceae</taxon>
        <taxon>Chlorellales</taxon>
        <taxon>Chlorellaceae</taxon>
        <taxon>Chlorella clade</taxon>
        <taxon>Chlorella</taxon>
    </lineage>
</organism>